<dbReference type="InterPro" id="IPR050682">
    <property type="entry name" value="ModA/WtpA"/>
</dbReference>
<comment type="similarity">
    <text evidence="1">Belongs to the bacterial solute-binding protein 1 family. WtpA subfamily.</text>
</comment>
<gene>
    <name evidence="2" type="primary">wtpA</name>
    <name evidence="2" type="ORF">FTO68_03855</name>
</gene>
<evidence type="ECO:0000256" key="1">
    <source>
        <dbReference type="ARBA" id="ARBA00009438"/>
    </source>
</evidence>
<dbReference type="SUPFAM" id="SSF53850">
    <property type="entry name" value="Periplasmic binding protein-like II"/>
    <property type="match status" value="1"/>
</dbReference>
<dbReference type="Pfam" id="PF13531">
    <property type="entry name" value="SBP_bac_11"/>
    <property type="match status" value="1"/>
</dbReference>
<organism evidence="2 3">
    <name type="scientific">Methanocalculus taiwanensis</name>
    <dbReference type="NCBI Taxonomy" id="106207"/>
    <lineage>
        <taxon>Archaea</taxon>
        <taxon>Methanobacteriati</taxon>
        <taxon>Methanobacteriota</taxon>
        <taxon>Stenosarchaea group</taxon>
        <taxon>Methanomicrobia</taxon>
        <taxon>Methanomicrobiales</taxon>
        <taxon>Methanocalculaceae</taxon>
        <taxon>Methanocalculus</taxon>
    </lineage>
</organism>
<dbReference type="PANTHER" id="PTHR30632">
    <property type="entry name" value="MOLYBDATE-BINDING PERIPLASMIC PROTEIN"/>
    <property type="match status" value="1"/>
</dbReference>
<reference evidence="2 3" key="1">
    <citation type="submission" date="2019-08" db="EMBL/GenBank/DDBJ databases">
        <authorList>
            <person name="Chen S.-C."/>
            <person name="Lai M.-C."/>
            <person name="You Y.-T."/>
        </authorList>
    </citation>
    <scope>NUCLEOTIDE SEQUENCE [LARGE SCALE GENOMIC DNA]</scope>
    <source>
        <strain evidence="2 3">P2F9704a</strain>
    </source>
</reference>
<proteinExistence type="inferred from homology"/>
<dbReference type="NCBIfam" id="TIGR03730">
    <property type="entry name" value="tungstate_WtpA"/>
    <property type="match status" value="1"/>
</dbReference>
<protein>
    <submittedName>
        <fullName evidence="2">Tungstate ABC transporter substrate-binding protein WtpA</fullName>
    </submittedName>
</protein>
<dbReference type="PANTHER" id="PTHR30632:SF16">
    <property type="entry name" value="MOLYBDATE_TUNGSTATE-BINDING PROTEIN WTPA"/>
    <property type="match status" value="1"/>
</dbReference>
<name>A0ABD4THF9_9EURY</name>
<keyword evidence="3" id="KW-1185">Reference proteome</keyword>
<dbReference type="Gene3D" id="3.40.190.10">
    <property type="entry name" value="Periplasmic binding protein-like II"/>
    <property type="match status" value="2"/>
</dbReference>
<dbReference type="AlphaFoldDB" id="A0ABD4THF9"/>
<accession>A0ABD4THF9</accession>
<evidence type="ECO:0000313" key="3">
    <source>
        <dbReference type="Proteomes" id="UP001524383"/>
    </source>
</evidence>
<comment type="caution">
    <text evidence="2">The sequence shown here is derived from an EMBL/GenBank/DDBJ whole genome shotgun (WGS) entry which is preliminary data.</text>
</comment>
<sequence length="326" mass="36722">MRVLLVFTVFLLLCAGCMDRSEEQMTVRVVSAGSMLVPLEAIEEAYEDLHPDVDIQVEGHGSIQAIRQVTDLNRRFDLVLVADQALIPDMMYRKRDSGEGQYADSFVPFATNQIVIAYTDKSRYADEITADNWYQILARPEVHIGFSNPMLDACGYRALMVTALAGEYYGDDELFDTMIGDHINPRASVERSENGISIVLPELLLPEGDKVSIRSGSIYLLALLDAGGIDYAFEYRSVARDHGLHWIDLPPEIDLSDPDFQDNYKRVQVNLGYQRFESIDNIRVGELIVYAATIPNNAENPEHAEQFMDFMLKAIQNREYGGPEPV</sequence>
<evidence type="ECO:0000313" key="2">
    <source>
        <dbReference type="EMBL" id="MCQ1538126.1"/>
    </source>
</evidence>
<dbReference type="Proteomes" id="UP001524383">
    <property type="component" value="Unassembled WGS sequence"/>
</dbReference>
<dbReference type="CDD" id="cd13540">
    <property type="entry name" value="PBP2_ModA_WtpA"/>
    <property type="match status" value="1"/>
</dbReference>
<dbReference type="InterPro" id="IPR022498">
    <property type="entry name" value="ABC_trnspt_W-bd_WtpA"/>
</dbReference>
<dbReference type="EMBL" id="VOTZ01000006">
    <property type="protein sequence ID" value="MCQ1538126.1"/>
    <property type="molecule type" value="Genomic_DNA"/>
</dbReference>